<accession>A0A7W8EJ71</accession>
<sequence length="158" mass="17580">MIKKIAIGALAVAATSALALSLPTAASASTSSDDYSSYWGPVYAKHFQAKSHGWVGVEWDEHQESNTVSVTGRLYDLDSRTYNQGGKCAYVKFQASDFDYDWSTVYTKKYCGYPGYKKYAFSEDDVFSLRVKVCQIGPHSSHPTKCGSWKYLYTAESE</sequence>
<evidence type="ECO:0000313" key="2">
    <source>
        <dbReference type="EMBL" id="MBB5082825.1"/>
    </source>
</evidence>
<dbReference type="AlphaFoldDB" id="A0A7W8EJ71"/>
<keyword evidence="3" id="KW-1185">Reference proteome</keyword>
<reference evidence="2 3" key="1">
    <citation type="submission" date="2020-08" db="EMBL/GenBank/DDBJ databases">
        <title>Genomic Encyclopedia of Type Strains, Phase IV (KMG-IV): sequencing the most valuable type-strain genomes for metagenomic binning, comparative biology and taxonomic classification.</title>
        <authorList>
            <person name="Goeker M."/>
        </authorList>
    </citation>
    <scope>NUCLEOTIDE SEQUENCE [LARGE SCALE GENOMIC DNA]</scope>
    <source>
        <strain evidence="2 3">DSM 45385</strain>
    </source>
</reference>
<gene>
    <name evidence="2" type="ORF">HNR40_008321</name>
</gene>
<evidence type="ECO:0000256" key="1">
    <source>
        <dbReference type="SAM" id="SignalP"/>
    </source>
</evidence>
<organism evidence="2 3">
    <name type="scientific">Nonomuraea endophytica</name>
    <dbReference type="NCBI Taxonomy" id="714136"/>
    <lineage>
        <taxon>Bacteria</taxon>
        <taxon>Bacillati</taxon>
        <taxon>Actinomycetota</taxon>
        <taxon>Actinomycetes</taxon>
        <taxon>Streptosporangiales</taxon>
        <taxon>Streptosporangiaceae</taxon>
        <taxon>Nonomuraea</taxon>
    </lineage>
</organism>
<dbReference type="EMBL" id="JACHIN010000014">
    <property type="protein sequence ID" value="MBB5082825.1"/>
    <property type="molecule type" value="Genomic_DNA"/>
</dbReference>
<protein>
    <submittedName>
        <fullName evidence="2">Uncharacterized protein</fullName>
    </submittedName>
</protein>
<comment type="caution">
    <text evidence="2">The sequence shown here is derived from an EMBL/GenBank/DDBJ whole genome shotgun (WGS) entry which is preliminary data.</text>
</comment>
<feature type="chain" id="PRO_5038709643" evidence="1">
    <location>
        <begin position="20"/>
        <end position="158"/>
    </location>
</feature>
<dbReference type="Proteomes" id="UP000568380">
    <property type="component" value="Unassembled WGS sequence"/>
</dbReference>
<evidence type="ECO:0000313" key="3">
    <source>
        <dbReference type="Proteomes" id="UP000568380"/>
    </source>
</evidence>
<name>A0A7W8EJ71_9ACTN</name>
<keyword evidence="1" id="KW-0732">Signal</keyword>
<proteinExistence type="predicted"/>
<dbReference type="RefSeq" id="WP_184971362.1">
    <property type="nucleotide sequence ID" value="NZ_JACHIN010000014.1"/>
</dbReference>
<feature type="signal peptide" evidence="1">
    <location>
        <begin position="1"/>
        <end position="19"/>
    </location>
</feature>